<name>L9KYW9_TUPCH</name>
<organism evidence="1 2">
    <name type="scientific">Tupaia chinensis</name>
    <name type="common">Chinese tree shrew</name>
    <name type="synonym">Tupaia belangeri chinensis</name>
    <dbReference type="NCBI Taxonomy" id="246437"/>
    <lineage>
        <taxon>Eukaryota</taxon>
        <taxon>Metazoa</taxon>
        <taxon>Chordata</taxon>
        <taxon>Craniata</taxon>
        <taxon>Vertebrata</taxon>
        <taxon>Euteleostomi</taxon>
        <taxon>Mammalia</taxon>
        <taxon>Eutheria</taxon>
        <taxon>Euarchontoglires</taxon>
        <taxon>Scandentia</taxon>
        <taxon>Tupaiidae</taxon>
        <taxon>Tupaia</taxon>
    </lineage>
</organism>
<reference evidence="2" key="1">
    <citation type="submission" date="2012-07" db="EMBL/GenBank/DDBJ databases">
        <title>Genome of the Chinese tree shrew, a rising model animal genetically related to primates.</title>
        <authorList>
            <person name="Zhang G."/>
            <person name="Fan Y."/>
            <person name="Yao Y."/>
            <person name="Huang Z."/>
        </authorList>
    </citation>
    <scope>NUCLEOTIDE SEQUENCE [LARGE SCALE GENOMIC DNA]</scope>
</reference>
<gene>
    <name evidence="1" type="ORF">TREES_T100003872</name>
</gene>
<keyword evidence="2" id="KW-1185">Reference proteome</keyword>
<dbReference type="InParanoid" id="L9KYW9"/>
<reference evidence="2" key="2">
    <citation type="journal article" date="2013" name="Nat. Commun.">
        <title>Genome of the Chinese tree shrew.</title>
        <authorList>
            <person name="Fan Y."/>
            <person name="Huang Z.Y."/>
            <person name="Cao C.C."/>
            <person name="Chen C.S."/>
            <person name="Chen Y.X."/>
            <person name="Fan D.D."/>
            <person name="He J."/>
            <person name="Hou H.L."/>
            <person name="Hu L."/>
            <person name="Hu X.T."/>
            <person name="Jiang X.T."/>
            <person name="Lai R."/>
            <person name="Lang Y.S."/>
            <person name="Liang B."/>
            <person name="Liao S.G."/>
            <person name="Mu D."/>
            <person name="Ma Y.Y."/>
            <person name="Niu Y.Y."/>
            <person name="Sun X.Q."/>
            <person name="Xia J.Q."/>
            <person name="Xiao J."/>
            <person name="Xiong Z.Q."/>
            <person name="Xu L."/>
            <person name="Yang L."/>
            <person name="Zhang Y."/>
            <person name="Zhao W."/>
            <person name="Zhao X.D."/>
            <person name="Zheng Y.T."/>
            <person name="Zhou J.M."/>
            <person name="Zhu Y.B."/>
            <person name="Zhang G.J."/>
            <person name="Wang J."/>
            <person name="Yao Y.G."/>
        </authorList>
    </citation>
    <scope>NUCLEOTIDE SEQUENCE [LARGE SCALE GENOMIC DNA]</scope>
</reference>
<accession>L9KYW9</accession>
<dbReference type="AlphaFoldDB" id="L9KYW9"/>
<proteinExistence type="predicted"/>
<evidence type="ECO:0000313" key="1">
    <source>
        <dbReference type="EMBL" id="ELW68140.1"/>
    </source>
</evidence>
<protein>
    <submittedName>
        <fullName evidence="1">Uncharacterized protein</fullName>
    </submittedName>
</protein>
<dbReference type="Proteomes" id="UP000011518">
    <property type="component" value="Unassembled WGS sequence"/>
</dbReference>
<dbReference type="EMBL" id="KB320579">
    <property type="protein sequence ID" value="ELW68140.1"/>
    <property type="molecule type" value="Genomic_DNA"/>
</dbReference>
<evidence type="ECO:0000313" key="2">
    <source>
        <dbReference type="Proteomes" id="UP000011518"/>
    </source>
</evidence>
<sequence>MKAGTHECTFTMNPLALVVIHSLTVHQPVHCGAVSVLRPVNTLTTATLQDSRAPKEHIEYLTAKCSRLDHCVVQVARCVWALARRMCLLYGDRRETKCCRGLCESCCEDGAGSPLVFLTWGAAEQGPGAEQSRCPSREAVPAIAPSSLSLTLLTLLLGLSVSQSKAEREKL</sequence>